<gene>
    <name evidence="12" type="ORF">E6H01_14135</name>
</gene>
<dbReference type="GO" id="GO:0044718">
    <property type="term" value="P:siderophore transmembrane transport"/>
    <property type="evidence" value="ECO:0007669"/>
    <property type="project" value="TreeGrafter"/>
</dbReference>
<reference evidence="12 13" key="1">
    <citation type="journal article" date="2019" name="Nat. Microbiol.">
        <title>Mediterranean grassland soil C-N compound turnover is dependent on rainfall and depth, and is mediated by genomically divergent microorganisms.</title>
        <authorList>
            <person name="Diamond S."/>
            <person name="Andeer P.F."/>
            <person name="Li Z."/>
            <person name="Crits-Christoph A."/>
            <person name="Burstein D."/>
            <person name="Anantharaman K."/>
            <person name="Lane K.R."/>
            <person name="Thomas B.C."/>
            <person name="Pan C."/>
            <person name="Northen T.R."/>
            <person name="Banfield J.F."/>
        </authorList>
    </citation>
    <scope>NUCLEOTIDE SEQUENCE [LARGE SCALE GENOMIC DNA]</scope>
    <source>
        <strain evidence="12">NP_4</strain>
    </source>
</reference>
<dbReference type="AlphaFoldDB" id="A0A537KJP2"/>
<comment type="similarity">
    <text evidence="10">Belongs to the TonB-dependent receptor family.</text>
</comment>
<dbReference type="GO" id="GO:0015344">
    <property type="term" value="F:siderophore uptake transmembrane transporter activity"/>
    <property type="evidence" value="ECO:0007669"/>
    <property type="project" value="TreeGrafter"/>
</dbReference>
<dbReference type="Proteomes" id="UP000319353">
    <property type="component" value="Unassembled WGS sequence"/>
</dbReference>
<organism evidence="12 13">
    <name type="scientific">Candidatus Segetimicrobium genomatis</name>
    <dbReference type="NCBI Taxonomy" id="2569760"/>
    <lineage>
        <taxon>Bacteria</taxon>
        <taxon>Bacillati</taxon>
        <taxon>Candidatus Sysuimicrobiota</taxon>
        <taxon>Candidatus Sysuimicrobiia</taxon>
        <taxon>Candidatus Sysuimicrobiales</taxon>
        <taxon>Candidatus Segetimicrobiaceae</taxon>
        <taxon>Candidatus Segetimicrobium</taxon>
    </lineage>
</organism>
<accession>A0A537KJP2</accession>
<keyword evidence="6" id="KW-0798">TonB box</keyword>
<evidence type="ECO:0000259" key="11">
    <source>
        <dbReference type="Pfam" id="PF00593"/>
    </source>
</evidence>
<keyword evidence="3 10" id="KW-1134">Transmembrane beta strand</keyword>
<evidence type="ECO:0000256" key="8">
    <source>
        <dbReference type="ARBA" id="ARBA00023170"/>
    </source>
</evidence>
<evidence type="ECO:0000256" key="4">
    <source>
        <dbReference type="ARBA" id="ARBA00022692"/>
    </source>
</evidence>
<sequence length="521" mass="56125">MDANTGYVSSRLRLPDNDNNALGYLGSGLLGNAAKPDGWGFLTPQEVNAIDSRQGIERFTGGLTANAQPFSWLSARAVLGLDFTNRFETRTIAPNTVFFNQNSIDGSRAADPVQLFNYTANFSGSARRQLGPTVSTNTTVGLQWFRERSVTIFASGRKLAAGTGSLAGIGVPSVSEDQAEAKTLGFFVDEQVGLRDRLFLNAALRLDKNSAFGKNFGYIKYPKVGASWVISEEPFFPQTSLISSLRLRVAYGESGLQPGVLDAQQFFTPTAVALAGTDVPAFTFGTGNLGNAKLKPERTTEAELGLDADLLSERFHLELTYYDKHSHDALISVPIPPSAGGPTAQLYNLGQVNNKGVELTLTGSVLNTPATTWDFALSAFGNRNRLISLGKDLLGNKVQQIVFGDQRHVEGYPLGGYWEQRILSFADTGSRPGGGPDGIITANEIQLDPKYSYVGTPFPTQGASLSTGITWHNRIRVSALLDYRAGMSNFNLTAQFRCGLNECRDITDPKTPLAAQANAVA</sequence>
<dbReference type="InterPro" id="IPR000531">
    <property type="entry name" value="Beta-barrel_TonB"/>
</dbReference>
<evidence type="ECO:0000256" key="3">
    <source>
        <dbReference type="ARBA" id="ARBA00022452"/>
    </source>
</evidence>
<dbReference type="PANTHER" id="PTHR30069:SF29">
    <property type="entry name" value="HEMOGLOBIN AND HEMOGLOBIN-HAPTOGLOBIN-BINDING PROTEIN 1-RELATED"/>
    <property type="match status" value="1"/>
</dbReference>
<proteinExistence type="inferred from homology"/>
<evidence type="ECO:0000256" key="5">
    <source>
        <dbReference type="ARBA" id="ARBA00022729"/>
    </source>
</evidence>
<dbReference type="PANTHER" id="PTHR30069">
    <property type="entry name" value="TONB-DEPENDENT OUTER MEMBRANE RECEPTOR"/>
    <property type="match status" value="1"/>
</dbReference>
<dbReference type="InterPro" id="IPR036942">
    <property type="entry name" value="Beta-barrel_TonB_sf"/>
</dbReference>
<dbReference type="GO" id="GO:0009279">
    <property type="term" value="C:cell outer membrane"/>
    <property type="evidence" value="ECO:0007669"/>
    <property type="project" value="UniProtKB-SubCell"/>
</dbReference>
<keyword evidence="4 10" id="KW-0812">Transmembrane</keyword>
<keyword evidence="2 10" id="KW-0813">Transport</keyword>
<name>A0A537KJP2_9BACT</name>
<feature type="non-terminal residue" evidence="12">
    <location>
        <position position="521"/>
    </location>
</feature>
<evidence type="ECO:0000256" key="7">
    <source>
        <dbReference type="ARBA" id="ARBA00023136"/>
    </source>
</evidence>
<keyword evidence="9 10" id="KW-0998">Cell outer membrane</keyword>
<dbReference type="InterPro" id="IPR039426">
    <property type="entry name" value="TonB-dep_rcpt-like"/>
</dbReference>
<protein>
    <submittedName>
        <fullName evidence="12">TonB-dependent receptor</fullName>
    </submittedName>
</protein>
<dbReference type="PROSITE" id="PS52016">
    <property type="entry name" value="TONB_DEPENDENT_REC_3"/>
    <property type="match status" value="1"/>
</dbReference>
<keyword evidence="7 10" id="KW-0472">Membrane</keyword>
<comment type="subcellular location">
    <subcellularLocation>
        <location evidence="1 10">Cell outer membrane</location>
        <topology evidence="1 10">Multi-pass membrane protein</topology>
    </subcellularLocation>
</comment>
<evidence type="ECO:0000313" key="12">
    <source>
        <dbReference type="EMBL" id="TMI95975.1"/>
    </source>
</evidence>
<evidence type="ECO:0000256" key="10">
    <source>
        <dbReference type="PROSITE-ProRule" id="PRU01360"/>
    </source>
</evidence>
<evidence type="ECO:0000256" key="2">
    <source>
        <dbReference type="ARBA" id="ARBA00022448"/>
    </source>
</evidence>
<feature type="domain" description="TonB-dependent receptor-like beta-barrel" evidence="11">
    <location>
        <begin position="17"/>
        <end position="382"/>
    </location>
</feature>
<keyword evidence="8 12" id="KW-0675">Receptor</keyword>
<evidence type="ECO:0000256" key="1">
    <source>
        <dbReference type="ARBA" id="ARBA00004571"/>
    </source>
</evidence>
<dbReference type="EMBL" id="VBAL01000272">
    <property type="protein sequence ID" value="TMI95975.1"/>
    <property type="molecule type" value="Genomic_DNA"/>
</dbReference>
<comment type="caution">
    <text evidence="12">The sequence shown here is derived from an EMBL/GenBank/DDBJ whole genome shotgun (WGS) entry which is preliminary data.</text>
</comment>
<evidence type="ECO:0000313" key="13">
    <source>
        <dbReference type="Proteomes" id="UP000319353"/>
    </source>
</evidence>
<dbReference type="Pfam" id="PF00593">
    <property type="entry name" value="TonB_dep_Rec_b-barrel"/>
    <property type="match status" value="1"/>
</dbReference>
<evidence type="ECO:0000256" key="9">
    <source>
        <dbReference type="ARBA" id="ARBA00023237"/>
    </source>
</evidence>
<dbReference type="SUPFAM" id="SSF56935">
    <property type="entry name" value="Porins"/>
    <property type="match status" value="1"/>
</dbReference>
<keyword evidence="5" id="KW-0732">Signal</keyword>
<evidence type="ECO:0000256" key="6">
    <source>
        <dbReference type="ARBA" id="ARBA00023077"/>
    </source>
</evidence>
<dbReference type="Gene3D" id="2.40.170.20">
    <property type="entry name" value="TonB-dependent receptor, beta-barrel domain"/>
    <property type="match status" value="1"/>
</dbReference>